<dbReference type="Proteomes" id="UP001595556">
    <property type="component" value="Unassembled WGS sequence"/>
</dbReference>
<comment type="caution">
    <text evidence="1">The sequence shown here is derived from an EMBL/GenBank/DDBJ whole genome shotgun (WGS) entry which is preliminary data.</text>
</comment>
<gene>
    <name evidence="1" type="ORF">ACFOEN_06080</name>
</gene>
<protein>
    <submittedName>
        <fullName evidence="1">Uncharacterized protein</fullName>
    </submittedName>
</protein>
<proteinExistence type="predicted"/>
<reference evidence="2" key="1">
    <citation type="journal article" date="2019" name="Int. J. Syst. Evol. Microbiol.">
        <title>The Global Catalogue of Microorganisms (GCM) 10K type strain sequencing project: providing services to taxonomists for standard genome sequencing and annotation.</title>
        <authorList>
            <consortium name="The Broad Institute Genomics Platform"/>
            <consortium name="The Broad Institute Genome Sequencing Center for Infectious Disease"/>
            <person name="Wu L."/>
            <person name="Ma J."/>
        </authorList>
    </citation>
    <scope>NUCLEOTIDE SEQUENCE [LARGE SCALE GENOMIC DNA]</scope>
    <source>
        <strain evidence="2">KCTC 52168</strain>
    </source>
</reference>
<dbReference type="RefSeq" id="WP_377302029.1">
    <property type="nucleotide sequence ID" value="NZ_CP180191.1"/>
</dbReference>
<name>A0ABV7H381_9BURK</name>
<keyword evidence="2" id="KW-1185">Reference proteome</keyword>
<organism evidence="1 2">
    <name type="scientific">Piscinibacterium candidicorallinum</name>
    <dbReference type="NCBI Taxonomy" id="1793872"/>
    <lineage>
        <taxon>Bacteria</taxon>
        <taxon>Pseudomonadati</taxon>
        <taxon>Pseudomonadota</taxon>
        <taxon>Betaproteobacteria</taxon>
        <taxon>Burkholderiales</taxon>
        <taxon>Piscinibacterium</taxon>
    </lineage>
</organism>
<evidence type="ECO:0000313" key="2">
    <source>
        <dbReference type="Proteomes" id="UP001595556"/>
    </source>
</evidence>
<evidence type="ECO:0000313" key="1">
    <source>
        <dbReference type="EMBL" id="MFC3147208.1"/>
    </source>
</evidence>
<dbReference type="EMBL" id="JBHRTI010000003">
    <property type="protein sequence ID" value="MFC3147208.1"/>
    <property type="molecule type" value="Genomic_DNA"/>
</dbReference>
<accession>A0ABV7H381</accession>
<sequence>MPPNIRRQKNVQAQVQDRRDQILDTAREYAQHPERFEWLRATLASQSLDPRDGILVELRSVPDQGCWVHYGMWLAGDERFYKFVVDETFGKRSLEGSGRVEQARVDDVTDSTSIEEFLPGTGHSLGYLALGVLRAHRQGTVISVRSTAESANHVSTNLKAR</sequence>